<reference evidence="1 2" key="1">
    <citation type="journal article" date="2021" name="BMC Biol.">
        <title>Horizontally acquired antibacterial genes associated with adaptive radiation of ladybird beetles.</title>
        <authorList>
            <person name="Li H.S."/>
            <person name="Tang X.F."/>
            <person name="Huang Y.H."/>
            <person name="Xu Z.Y."/>
            <person name="Chen M.L."/>
            <person name="Du X.Y."/>
            <person name="Qiu B.Y."/>
            <person name="Chen P.T."/>
            <person name="Zhang W."/>
            <person name="Slipinski A."/>
            <person name="Escalona H.E."/>
            <person name="Waterhouse R.M."/>
            <person name="Zwick A."/>
            <person name="Pang H."/>
        </authorList>
    </citation>
    <scope>NUCLEOTIDE SEQUENCE [LARGE SCALE GENOMIC DNA]</scope>
    <source>
        <strain evidence="1">SYSU2018</strain>
    </source>
</reference>
<organism evidence="1 2">
    <name type="scientific">Cryptolaemus montrouzieri</name>
    <dbReference type="NCBI Taxonomy" id="559131"/>
    <lineage>
        <taxon>Eukaryota</taxon>
        <taxon>Metazoa</taxon>
        <taxon>Ecdysozoa</taxon>
        <taxon>Arthropoda</taxon>
        <taxon>Hexapoda</taxon>
        <taxon>Insecta</taxon>
        <taxon>Pterygota</taxon>
        <taxon>Neoptera</taxon>
        <taxon>Endopterygota</taxon>
        <taxon>Coleoptera</taxon>
        <taxon>Polyphaga</taxon>
        <taxon>Cucujiformia</taxon>
        <taxon>Coccinelloidea</taxon>
        <taxon>Coccinellidae</taxon>
        <taxon>Scymninae</taxon>
        <taxon>Scymnini</taxon>
        <taxon>Cryptolaemus</taxon>
    </lineage>
</organism>
<dbReference type="Proteomes" id="UP001516400">
    <property type="component" value="Unassembled WGS sequence"/>
</dbReference>
<proteinExistence type="predicted"/>
<evidence type="ECO:0000313" key="1">
    <source>
        <dbReference type="EMBL" id="KAL3272956.1"/>
    </source>
</evidence>
<protein>
    <recommendedName>
        <fullName evidence="3">Reverse transcriptase</fullName>
    </recommendedName>
</protein>
<name>A0ABD2N2M7_9CUCU</name>
<feature type="non-terminal residue" evidence="1">
    <location>
        <position position="1"/>
    </location>
</feature>
<sequence length="89" mass="10191">DGYDADYMLRKLNEEYTEWNLEMNLNKTECLVMGGNGTNLIMEYGATEKNCSKYRYLGSWISKEGGSEEDINNKLIKGKIAIRQLNSVI</sequence>
<evidence type="ECO:0000313" key="2">
    <source>
        <dbReference type="Proteomes" id="UP001516400"/>
    </source>
</evidence>
<evidence type="ECO:0008006" key="3">
    <source>
        <dbReference type="Google" id="ProtNLM"/>
    </source>
</evidence>
<dbReference type="AlphaFoldDB" id="A0ABD2N2M7"/>
<gene>
    <name evidence="1" type="ORF">HHI36_014413</name>
</gene>
<comment type="caution">
    <text evidence="1">The sequence shown here is derived from an EMBL/GenBank/DDBJ whole genome shotgun (WGS) entry which is preliminary data.</text>
</comment>
<dbReference type="EMBL" id="JABFTP020000062">
    <property type="protein sequence ID" value="KAL3272956.1"/>
    <property type="molecule type" value="Genomic_DNA"/>
</dbReference>
<keyword evidence="2" id="KW-1185">Reference proteome</keyword>
<accession>A0ABD2N2M7</accession>